<accession>A0AAV7IVU9</accession>
<dbReference type="Proteomes" id="UP000826195">
    <property type="component" value="Unassembled WGS sequence"/>
</dbReference>
<gene>
    <name evidence="1" type="ORF">KQX54_009103</name>
</gene>
<reference evidence="1 2" key="1">
    <citation type="journal article" date="2021" name="J. Hered.">
        <title>A chromosome-level genome assembly of the parasitoid wasp, Cotesia glomerata (Hymenoptera: Braconidae).</title>
        <authorList>
            <person name="Pinto B.J."/>
            <person name="Weis J.J."/>
            <person name="Gamble T."/>
            <person name="Ode P.J."/>
            <person name="Paul R."/>
            <person name="Zaspel J.M."/>
        </authorList>
    </citation>
    <scope>NUCLEOTIDE SEQUENCE [LARGE SCALE GENOMIC DNA]</scope>
    <source>
        <strain evidence="1">CgM1</strain>
    </source>
</reference>
<dbReference type="EMBL" id="JAHXZJ010000374">
    <property type="protein sequence ID" value="KAH0560838.1"/>
    <property type="molecule type" value="Genomic_DNA"/>
</dbReference>
<organism evidence="1 2">
    <name type="scientific">Cotesia glomerata</name>
    <name type="common">Lepidopteran parasitic wasp</name>
    <name type="synonym">Apanteles glomeratus</name>
    <dbReference type="NCBI Taxonomy" id="32391"/>
    <lineage>
        <taxon>Eukaryota</taxon>
        <taxon>Metazoa</taxon>
        <taxon>Ecdysozoa</taxon>
        <taxon>Arthropoda</taxon>
        <taxon>Hexapoda</taxon>
        <taxon>Insecta</taxon>
        <taxon>Pterygota</taxon>
        <taxon>Neoptera</taxon>
        <taxon>Endopterygota</taxon>
        <taxon>Hymenoptera</taxon>
        <taxon>Apocrita</taxon>
        <taxon>Ichneumonoidea</taxon>
        <taxon>Braconidae</taxon>
        <taxon>Microgastrinae</taxon>
        <taxon>Cotesia</taxon>
    </lineage>
</organism>
<comment type="caution">
    <text evidence="1">The sequence shown here is derived from an EMBL/GenBank/DDBJ whole genome shotgun (WGS) entry which is preliminary data.</text>
</comment>
<sequence length="131" mass="14178">MHSHYQLEFSSGYTDVPEIISYLLLQRVPGTGAGTATGDEDDSPPLALASRLLPSCQDRWLVWWLDAVSMAIPTHGSIAIVAEHAPPGTFIASHEHVIRIGSYVQYGLLETLSGHDVCSIMINGRLIDPPG</sequence>
<evidence type="ECO:0000313" key="2">
    <source>
        <dbReference type="Proteomes" id="UP000826195"/>
    </source>
</evidence>
<evidence type="ECO:0000313" key="1">
    <source>
        <dbReference type="EMBL" id="KAH0560838.1"/>
    </source>
</evidence>
<proteinExistence type="predicted"/>
<keyword evidence="2" id="KW-1185">Reference proteome</keyword>
<protein>
    <submittedName>
        <fullName evidence="1">Uncharacterized protein</fullName>
    </submittedName>
</protein>
<name>A0AAV7IVU9_COTGL</name>
<dbReference type="AlphaFoldDB" id="A0AAV7IVU9"/>